<accession>A0A6A4R8J1</accession>
<organism evidence="1 2">
    <name type="scientific">Lupinus albus</name>
    <name type="common">White lupine</name>
    <name type="synonym">Lupinus termis</name>
    <dbReference type="NCBI Taxonomy" id="3870"/>
    <lineage>
        <taxon>Eukaryota</taxon>
        <taxon>Viridiplantae</taxon>
        <taxon>Streptophyta</taxon>
        <taxon>Embryophyta</taxon>
        <taxon>Tracheophyta</taxon>
        <taxon>Spermatophyta</taxon>
        <taxon>Magnoliopsida</taxon>
        <taxon>eudicotyledons</taxon>
        <taxon>Gunneridae</taxon>
        <taxon>Pentapetalae</taxon>
        <taxon>rosids</taxon>
        <taxon>fabids</taxon>
        <taxon>Fabales</taxon>
        <taxon>Fabaceae</taxon>
        <taxon>Papilionoideae</taxon>
        <taxon>50 kb inversion clade</taxon>
        <taxon>genistoids sensu lato</taxon>
        <taxon>core genistoids</taxon>
        <taxon>Genisteae</taxon>
        <taxon>Lupinus</taxon>
    </lineage>
</organism>
<dbReference type="EMBL" id="WOCE01000001">
    <property type="protein sequence ID" value="KAE9621476.1"/>
    <property type="molecule type" value="Genomic_DNA"/>
</dbReference>
<sequence>MFVYDEINKCRSHLRHQNYDPINLEIFEDHSHFILEESPPFLTVEEINISIQPSLDDNDML</sequence>
<gene>
    <name evidence="1" type="ORF">Lalb_Chr01g0015191</name>
</gene>
<proteinExistence type="predicted"/>
<dbReference type="OrthoDB" id="1422390at2759"/>
<dbReference type="Proteomes" id="UP000447434">
    <property type="component" value="Chromosome 1"/>
</dbReference>
<name>A0A6A4R8J1_LUPAL</name>
<dbReference type="AlphaFoldDB" id="A0A6A4R8J1"/>
<keyword evidence="2" id="KW-1185">Reference proteome</keyword>
<reference evidence="2" key="1">
    <citation type="journal article" date="2020" name="Nat. Commun.">
        <title>Genome sequence of the cluster root forming white lupin.</title>
        <authorList>
            <person name="Hufnagel B."/>
            <person name="Marques A."/>
            <person name="Soriano A."/>
            <person name="Marques L."/>
            <person name="Divol F."/>
            <person name="Doumas P."/>
            <person name="Sallet E."/>
            <person name="Mancinotti D."/>
            <person name="Carrere S."/>
            <person name="Marande W."/>
            <person name="Arribat S."/>
            <person name="Keller J."/>
            <person name="Huneau C."/>
            <person name="Blein T."/>
            <person name="Aime D."/>
            <person name="Laguerre M."/>
            <person name="Taylor J."/>
            <person name="Schubert V."/>
            <person name="Nelson M."/>
            <person name="Geu-Flores F."/>
            <person name="Crespi M."/>
            <person name="Gallardo-Guerrero K."/>
            <person name="Delaux P.-M."/>
            <person name="Salse J."/>
            <person name="Berges H."/>
            <person name="Guyot R."/>
            <person name="Gouzy J."/>
            <person name="Peret B."/>
        </authorList>
    </citation>
    <scope>NUCLEOTIDE SEQUENCE [LARGE SCALE GENOMIC DNA]</scope>
    <source>
        <strain evidence="2">cv. Amiga</strain>
    </source>
</reference>
<protein>
    <submittedName>
        <fullName evidence="1">Uncharacterized protein</fullName>
    </submittedName>
</protein>
<evidence type="ECO:0000313" key="2">
    <source>
        <dbReference type="Proteomes" id="UP000447434"/>
    </source>
</evidence>
<evidence type="ECO:0000313" key="1">
    <source>
        <dbReference type="EMBL" id="KAE9621476.1"/>
    </source>
</evidence>
<comment type="caution">
    <text evidence="1">The sequence shown here is derived from an EMBL/GenBank/DDBJ whole genome shotgun (WGS) entry which is preliminary data.</text>
</comment>